<dbReference type="KEGG" id="ara:Arad_9380"/>
<dbReference type="InterPro" id="IPR029044">
    <property type="entry name" value="Nucleotide-diphossugar_trans"/>
</dbReference>
<evidence type="ECO:0000313" key="3">
    <source>
        <dbReference type="Proteomes" id="UP000001600"/>
    </source>
</evidence>
<feature type="domain" description="Glycosyltransferase 2-like" evidence="1">
    <location>
        <begin position="11"/>
        <end position="130"/>
    </location>
</feature>
<dbReference type="Gene3D" id="3.90.550.10">
    <property type="entry name" value="Spore Coat Polysaccharide Biosynthesis Protein SpsA, Chain A"/>
    <property type="match status" value="1"/>
</dbReference>
<organism evidence="2 3">
    <name type="scientific">Rhizobium rhizogenes (strain K84 / ATCC BAA-868)</name>
    <name type="common">Agrobacterium radiobacter</name>
    <dbReference type="NCBI Taxonomy" id="311403"/>
    <lineage>
        <taxon>Bacteria</taxon>
        <taxon>Pseudomonadati</taxon>
        <taxon>Pseudomonadota</taxon>
        <taxon>Alphaproteobacteria</taxon>
        <taxon>Hyphomicrobiales</taxon>
        <taxon>Rhizobiaceae</taxon>
        <taxon>Rhizobium/Agrobacterium group</taxon>
        <taxon>Rhizobium</taxon>
    </lineage>
</organism>
<dbReference type="HOGENOM" id="CLU_025996_0_7_5"/>
<dbReference type="PANTHER" id="PTHR43685:SF2">
    <property type="entry name" value="GLYCOSYLTRANSFERASE 2-LIKE DOMAIN-CONTAINING PROTEIN"/>
    <property type="match status" value="1"/>
</dbReference>
<dbReference type="PANTHER" id="PTHR43685">
    <property type="entry name" value="GLYCOSYLTRANSFERASE"/>
    <property type="match status" value="1"/>
</dbReference>
<dbReference type="GO" id="GO:0016740">
    <property type="term" value="F:transferase activity"/>
    <property type="evidence" value="ECO:0007669"/>
    <property type="project" value="UniProtKB-KW"/>
</dbReference>
<dbReference type="EMBL" id="CP000629">
    <property type="protein sequence ID" value="ACM30435.1"/>
    <property type="molecule type" value="Genomic_DNA"/>
</dbReference>
<sequence>MTRMESPKIAVIITCWNYETYVATAIRSVLSQGRDDCELVVIDDGSTDSSWDIIQSEGVTAYRIENGGQRAAGLYGLERTQAPFVLFLDADDELAPGSLATIISRLDSDVAKLQFSLTRINDRGEVTSAATPLKEFREREALADLVLRTGVYTTPPTSGNVFRRDLCEHLRDMTYDRAVDGVILFAAPFMGDVVSLSDELGRYRVHGRNISGLGRAVDPASLRGELNRFVQRMSHLRRILAQYGRADELVQPERAYFYLERSFYLAIAEGRRPPIRRLLELLRQLWREAYPMKTKATVAAFWLLTMVLPNRRARGGLAYRLNGGKRSTLGMIQSLL</sequence>
<dbReference type="AlphaFoldDB" id="B9JKJ3"/>
<dbReference type="CAZy" id="GT2">
    <property type="family name" value="Glycosyltransferase Family 2"/>
</dbReference>
<dbReference type="CDD" id="cd00761">
    <property type="entry name" value="Glyco_tranf_GTA_type"/>
    <property type="match status" value="1"/>
</dbReference>
<dbReference type="eggNOG" id="COG1215">
    <property type="taxonomic scope" value="Bacteria"/>
</dbReference>
<dbReference type="SUPFAM" id="SSF53448">
    <property type="entry name" value="Nucleotide-diphospho-sugar transferases"/>
    <property type="match status" value="1"/>
</dbReference>
<evidence type="ECO:0000313" key="2">
    <source>
        <dbReference type="EMBL" id="ACM30435.1"/>
    </source>
</evidence>
<reference evidence="2 3" key="1">
    <citation type="journal article" date="2009" name="J. Bacteriol.">
        <title>Genome sequences of three Agrobacterium biovars help elucidate the evolution of multichromosome genomes in bacteria.</title>
        <authorList>
            <person name="Slater S.C."/>
            <person name="Goldman B.S."/>
            <person name="Goodner B."/>
            <person name="Setubal J.C."/>
            <person name="Farrand S.K."/>
            <person name="Nester E.W."/>
            <person name="Burr T.J."/>
            <person name="Banta L."/>
            <person name="Dickerman A.W."/>
            <person name="Paulsen I."/>
            <person name="Otten L."/>
            <person name="Suen G."/>
            <person name="Welch R."/>
            <person name="Almeida N.F."/>
            <person name="Arnold F."/>
            <person name="Burton O.T."/>
            <person name="Du Z."/>
            <person name="Ewing A."/>
            <person name="Godsy E."/>
            <person name="Heisel S."/>
            <person name="Houmiel K.L."/>
            <person name="Jhaveri J."/>
            <person name="Lu J."/>
            <person name="Miller N.M."/>
            <person name="Norton S."/>
            <person name="Chen Q."/>
            <person name="Phoolcharoen W."/>
            <person name="Ohlin V."/>
            <person name="Ondrusek D."/>
            <person name="Pride N."/>
            <person name="Stricklin S.L."/>
            <person name="Sun J."/>
            <person name="Wheeler C."/>
            <person name="Wilson L."/>
            <person name="Zhu H."/>
            <person name="Wood D.W."/>
        </authorList>
    </citation>
    <scope>NUCLEOTIDE SEQUENCE [LARGE SCALE GENOMIC DNA]</scope>
    <source>
        <strain evidence="3">K84 / ATCC BAA-868</strain>
    </source>
</reference>
<gene>
    <name evidence="2" type="primary">pssF</name>
    <name evidence="2" type="ordered locus">Arad_9380</name>
</gene>
<dbReference type="InterPro" id="IPR050834">
    <property type="entry name" value="Glycosyltransf_2"/>
</dbReference>
<protein>
    <submittedName>
        <fullName evidence="2">Glycosyltransferase protein</fullName>
    </submittedName>
</protein>
<dbReference type="InterPro" id="IPR001173">
    <property type="entry name" value="Glyco_trans_2-like"/>
</dbReference>
<proteinExistence type="predicted"/>
<name>B9JKJ3_RHIR8</name>
<keyword evidence="2" id="KW-0808">Transferase</keyword>
<dbReference type="Proteomes" id="UP000001600">
    <property type="component" value="Chromosome 2"/>
</dbReference>
<accession>B9JKJ3</accession>
<evidence type="ECO:0000259" key="1">
    <source>
        <dbReference type="Pfam" id="PF00535"/>
    </source>
</evidence>
<dbReference type="Pfam" id="PF00535">
    <property type="entry name" value="Glycos_transf_2"/>
    <property type="match status" value="1"/>
</dbReference>
<dbReference type="STRING" id="311403.Arad_9380"/>